<comment type="caution">
    <text evidence="4">The sequence shown here is derived from an EMBL/GenBank/DDBJ whole genome shotgun (WGS) entry which is preliminary data.</text>
</comment>
<dbReference type="Gene3D" id="2.40.50.100">
    <property type="match status" value="1"/>
</dbReference>
<evidence type="ECO:0000313" key="7">
    <source>
        <dbReference type="EMBL" id="CAF3746177.1"/>
    </source>
</evidence>
<keyword evidence="8" id="KW-1185">Reference proteome</keyword>
<organism evidence="4 8">
    <name type="scientific">Didymodactylos carnosus</name>
    <dbReference type="NCBI Taxonomy" id="1234261"/>
    <lineage>
        <taxon>Eukaryota</taxon>
        <taxon>Metazoa</taxon>
        <taxon>Spiralia</taxon>
        <taxon>Gnathifera</taxon>
        <taxon>Rotifera</taxon>
        <taxon>Eurotatoria</taxon>
        <taxon>Bdelloidea</taxon>
        <taxon>Philodinida</taxon>
        <taxon>Philodinidae</taxon>
        <taxon>Didymodactylos</taxon>
    </lineage>
</organism>
<dbReference type="Proteomes" id="UP000681722">
    <property type="component" value="Unassembled WGS sequence"/>
</dbReference>
<dbReference type="EMBL" id="CAJNOQ010001771">
    <property type="protein sequence ID" value="CAF0917924.1"/>
    <property type="molecule type" value="Genomic_DNA"/>
</dbReference>
<evidence type="ECO:0000256" key="1">
    <source>
        <dbReference type="ARBA" id="ARBA00004604"/>
    </source>
</evidence>
<evidence type="ECO:0000313" key="6">
    <source>
        <dbReference type="EMBL" id="CAF3697789.1"/>
    </source>
</evidence>
<reference evidence="4" key="1">
    <citation type="submission" date="2021-02" db="EMBL/GenBank/DDBJ databases">
        <authorList>
            <person name="Nowell W R."/>
        </authorList>
    </citation>
    <scope>NUCLEOTIDE SEQUENCE</scope>
</reference>
<dbReference type="SUPFAM" id="SSF50249">
    <property type="entry name" value="Nucleic acid-binding proteins"/>
    <property type="match status" value="1"/>
</dbReference>
<dbReference type="GO" id="GO:0005730">
    <property type="term" value="C:nucleolus"/>
    <property type="evidence" value="ECO:0007669"/>
    <property type="project" value="UniProtKB-SubCell"/>
</dbReference>
<dbReference type="EMBL" id="CAJOBA010005519">
    <property type="protein sequence ID" value="CAF3746177.1"/>
    <property type="molecule type" value="Genomic_DNA"/>
</dbReference>
<proteinExistence type="predicted"/>
<accession>A0A814APY1</accession>
<dbReference type="InterPro" id="IPR039771">
    <property type="entry name" value="Csl4"/>
</dbReference>
<feature type="domain" description="Exosome complex component N-terminal" evidence="3">
    <location>
        <begin position="6"/>
        <end position="40"/>
    </location>
</feature>
<dbReference type="Proteomes" id="UP000682733">
    <property type="component" value="Unassembled WGS sequence"/>
</dbReference>
<keyword evidence="2" id="KW-0271">Exosome</keyword>
<sequence>MSSYYCVPGDRLCPADSARPGPGTYEKQGCIFASIAGSIKLNLSENELGAVSHNKNTSNNEKPIITVVREEHQLAVPTVGLLAYCKITHVSPRFVRCNMFAINNQPLKSICHGMIKREAIDSNNKDTVECSQKFRPDDIVIARIISLGDSNSYLLSTAEPELGVVAARTSTGETLVPVACCKMRCPKTNIIESRKVAKIQNDFIEETER</sequence>
<dbReference type="EMBL" id="CAJOBC010001771">
    <property type="protein sequence ID" value="CAF3697789.1"/>
    <property type="molecule type" value="Genomic_DNA"/>
</dbReference>
<dbReference type="AlphaFoldDB" id="A0A814APY1"/>
<dbReference type="InterPro" id="IPR025721">
    <property type="entry name" value="Exosome_cplx_N_dom"/>
</dbReference>
<dbReference type="GO" id="GO:0006396">
    <property type="term" value="P:RNA processing"/>
    <property type="evidence" value="ECO:0007669"/>
    <property type="project" value="InterPro"/>
</dbReference>
<dbReference type="GO" id="GO:0000176">
    <property type="term" value="C:nuclear exosome (RNase complex)"/>
    <property type="evidence" value="ECO:0007669"/>
    <property type="project" value="TreeGrafter"/>
</dbReference>
<evidence type="ECO:0000256" key="2">
    <source>
        <dbReference type="ARBA" id="ARBA00022835"/>
    </source>
</evidence>
<dbReference type="GO" id="GO:0005737">
    <property type="term" value="C:cytoplasm"/>
    <property type="evidence" value="ECO:0007669"/>
    <property type="project" value="TreeGrafter"/>
</dbReference>
<dbReference type="OrthoDB" id="440760at2759"/>
<evidence type="ECO:0000259" key="3">
    <source>
        <dbReference type="Pfam" id="PF14382"/>
    </source>
</evidence>
<dbReference type="SUPFAM" id="SSF110324">
    <property type="entry name" value="Ribosomal L27 protein-like"/>
    <property type="match status" value="1"/>
</dbReference>
<comment type="subcellular location">
    <subcellularLocation>
        <location evidence="1">Nucleus</location>
        <location evidence="1">Nucleolus</location>
    </subcellularLocation>
</comment>
<dbReference type="PANTHER" id="PTHR12686">
    <property type="entry name" value="3'-5' EXORIBONUCLEASE CSL4-RELATED"/>
    <property type="match status" value="1"/>
</dbReference>
<evidence type="ECO:0000313" key="8">
    <source>
        <dbReference type="Proteomes" id="UP000663829"/>
    </source>
</evidence>
<dbReference type="Proteomes" id="UP000663829">
    <property type="component" value="Unassembled WGS sequence"/>
</dbReference>
<protein>
    <recommendedName>
        <fullName evidence="3">Exosome complex component N-terminal domain-containing protein</fullName>
    </recommendedName>
</protein>
<dbReference type="Gene3D" id="2.40.50.140">
    <property type="entry name" value="Nucleic acid-binding proteins"/>
    <property type="match status" value="1"/>
</dbReference>
<dbReference type="PANTHER" id="PTHR12686:SF8">
    <property type="entry name" value="EXOSOME COMPLEX COMPONENT CSL4"/>
    <property type="match status" value="1"/>
</dbReference>
<evidence type="ECO:0000313" key="5">
    <source>
        <dbReference type="EMBL" id="CAF0975379.1"/>
    </source>
</evidence>
<name>A0A814APY1_9BILA</name>
<gene>
    <name evidence="4" type="ORF">GPM918_LOCUS9494</name>
    <name evidence="5" type="ORF">OVA965_LOCUS13301</name>
    <name evidence="6" type="ORF">SRO942_LOCUS9495</name>
    <name evidence="7" type="ORF">TMI583_LOCUS13304</name>
</gene>
<dbReference type="Proteomes" id="UP000677228">
    <property type="component" value="Unassembled WGS sequence"/>
</dbReference>
<dbReference type="EMBL" id="CAJNOK010005513">
    <property type="protein sequence ID" value="CAF0975379.1"/>
    <property type="molecule type" value="Genomic_DNA"/>
</dbReference>
<dbReference type="InterPro" id="IPR012340">
    <property type="entry name" value="NA-bd_OB-fold"/>
</dbReference>
<dbReference type="Pfam" id="PF14382">
    <property type="entry name" value="ECR1_N"/>
    <property type="match status" value="1"/>
</dbReference>
<evidence type="ECO:0000313" key="4">
    <source>
        <dbReference type="EMBL" id="CAF0917924.1"/>
    </source>
</evidence>